<dbReference type="SUPFAM" id="SSF158745">
    <property type="entry name" value="LanC-like"/>
    <property type="match status" value="1"/>
</dbReference>
<evidence type="ECO:0000313" key="1">
    <source>
        <dbReference type="EMBL" id="RHH83840.1"/>
    </source>
</evidence>
<dbReference type="Proteomes" id="UP000283512">
    <property type="component" value="Unassembled WGS sequence"/>
</dbReference>
<dbReference type="RefSeq" id="WP_083444128.1">
    <property type="nucleotide sequence ID" value="NZ_CAXSLD010000048.1"/>
</dbReference>
<dbReference type="InterPro" id="IPR007822">
    <property type="entry name" value="LANC-like"/>
</dbReference>
<name>A0A414YC72_9BACE</name>
<proteinExistence type="predicted"/>
<dbReference type="AlphaFoldDB" id="A0A414YC72"/>
<gene>
    <name evidence="1" type="ORF">DW190_22300</name>
</gene>
<organism evidence="1 2">
    <name type="scientific">Bacteroides caccae</name>
    <dbReference type="NCBI Taxonomy" id="47678"/>
    <lineage>
        <taxon>Bacteria</taxon>
        <taxon>Pseudomonadati</taxon>
        <taxon>Bacteroidota</taxon>
        <taxon>Bacteroidia</taxon>
        <taxon>Bacteroidales</taxon>
        <taxon>Bacteroidaceae</taxon>
        <taxon>Bacteroides</taxon>
    </lineage>
</organism>
<reference evidence="1 2" key="1">
    <citation type="submission" date="2018-08" db="EMBL/GenBank/DDBJ databases">
        <title>A genome reference for cultivated species of the human gut microbiota.</title>
        <authorList>
            <person name="Zou Y."/>
            <person name="Xue W."/>
            <person name="Luo G."/>
        </authorList>
    </citation>
    <scope>NUCLEOTIDE SEQUENCE [LARGE SCALE GENOMIC DNA]</scope>
    <source>
        <strain evidence="1 2">AM16-49B</strain>
    </source>
</reference>
<dbReference type="GO" id="GO:0031179">
    <property type="term" value="P:peptide modification"/>
    <property type="evidence" value="ECO:0007669"/>
    <property type="project" value="InterPro"/>
</dbReference>
<accession>A0A414YC72</accession>
<comment type="caution">
    <text evidence="1">The sequence shown here is derived from an EMBL/GenBank/DDBJ whole genome shotgun (WGS) entry which is preliminary data.</text>
</comment>
<protein>
    <recommendedName>
        <fullName evidence="3">Lanthionine synthetase C-like protein</fullName>
    </recommendedName>
</protein>
<dbReference type="EMBL" id="QRKD01000055">
    <property type="protein sequence ID" value="RHH83840.1"/>
    <property type="molecule type" value="Genomic_DNA"/>
</dbReference>
<sequence>MRKQLLSIANHLLLHTSFMTNLGLFYGKMGSVLFFVHYAKYTNNSIYDDFAGEILDEIYEDIHTEMPVYFSNGLSGIAWGIEYLLQQGYMEGESDEVLSDLDTKIMKWDPLRISDFTFETGLEGIAWYVLSRLTSPRSGSIPFDDRYLRDLKTACQSSKQNSELPEGVVALLQYMESQKVAYSFDDILEKIVLLSSKKRKEELSWQAGLKILVK</sequence>
<evidence type="ECO:0008006" key="3">
    <source>
        <dbReference type="Google" id="ProtNLM"/>
    </source>
</evidence>
<evidence type="ECO:0000313" key="2">
    <source>
        <dbReference type="Proteomes" id="UP000283512"/>
    </source>
</evidence>
<dbReference type="Gene3D" id="1.50.10.20">
    <property type="match status" value="1"/>
</dbReference>
<dbReference type="Pfam" id="PF05147">
    <property type="entry name" value="LANC_like"/>
    <property type="match status" value="1"/>
</dbReference>